<dbReference type="Gene3D" id="3.30.70.920">
    <property type="match status" value="1"/>
</dbReference>
<dbReference type="PANTHER" id="PTHR43413">
    <property type="entry name" value="TRANSCRIPTIONAL REGULATOR, ASNC FAMILY"/>
    <property type="match status" value="1"/>
</dbReference>
<dbReference type="Gene3D" id="1.10.10.10">
    <property type="entry name" value="Winged helix-like DNA-binding domain superfamily/Winged helix DNA-binding domain"/>
    <property type="match status" value="1"/>
</dbReference>
<dbReference type="SUPFAM" id="SSF46785">
    <property type="entry name" value="Winged helix' DNA-binding domain"/>
    <property type="match status" value="1"/>
</dbReference>
<dbReference type="InterPro" id="IPR019887">
    <property type="entry name" value="Tscrpt_reg_AsnC/Lrp_C"/>
</dbReference>
<dbReference type="AlphaFoldDB" id="A0A7X1E4X8"/>
<gene>
    <name evidence="2" type="ORF">H5P30_14655</name>
</gene>
<name>A0A7X1E4X8_9BACT</name>
<dbReference type="EMBL" id="JACHVA010000116">
    <property type="protein sequence ID" value="MBC2603020.1"/>
    <property type="molecule type" value="Genomic_DNA"/>
</dbReference>
<dbReference type="InterPro" id="IPR036390">
    <property type="entry name" value="WH_DNA-bd_sf"/>
</dbReference>
<evidence type="ECO:0000313" key="2">
    <source>
        <dbReference type="EMBL" id="MBC2603020.1"/>
    </source>
</evidence>
<dbReference type="InterPro" id="IPR036388">
    <property type="entry name" value="WH-like_DNA-bd_sf"/>
</dbReference>
<protein>
    <submittedName>
        <fullName evidence="2">Lrp/AsnC family transcriptional regulator</fullName>
    </submittedName>
</protein>
<dbReference type="Pfam" id="PF01037">
    <property type="entry name" value="AsnC_trans_reg"/>
    <property type="match status" value="1"/>
</dbReference>
<dbReference type="SMART" id="SM00344">
    <property type="entry name" value="HTH_ASNC"/>
    <property type="match status" value="1"/>
</dbReference>
<dbReference type="PANTHER" id="PTHR43413:SF7">
    <property type="entry name" value="HTH-TYPE TRANSCRIPTIONAL REGULATOR PTR2"/>
    <property type="match status" value="1"/>
</dbReference>
<dbReference type="InterPro" id="IPR050684">
    <property type="entry name" value="HTH-Siroheme_Decarb"/>
</dbReference>
<dbReference type="InterPro" id="IPR011008">
    <property type="entry name" value="Dimeric_a/b-barrel"/>
</dbReference>
<dbReference type="SUPFAM" id="SSF54909">
    <property type="entry name" value="Dimeric alpha+beta barrel"/>
    <property type="match status" value="1"/>
</dbReference>
<evidence type="ECO:0000313" key="3">
    <source>
        <dbReference type="Proteomes" id="UP000525652"/>
    </source>
</evidence>
<dbReference type="RefSeq" id="WP_185693664.1">
    <property type="nucleotide sequence ID" value="NZ_JACHVA010000116.1"/>
</dbReference>
<proteinExistence type="predicted"/>
<evidence type="ECO:0000259" key="1">
    <source>
        <dbReference type="Pfam" id="PF01037"/>
    </source>
</evidence>
<keyword evidence="3" id="KW-1185">Reference proteome</keyword>
<reference evidence="2 3" key="1">
    <citation type="submission" date="2020-07" db="EMBL/GenBank/DDBJ databases">
        <authorList>
            <person name="Feng X."/>
        </authorList>
    </citation>
    <scope>NUCLEOTIDE SEQUENCE [LARGE SCALE GENOMIC DNA]</scope>
    <source>
        <strain evidence="2 3">JCM14086</strain>
    </source>
</reference>
<sequence length="160" mass="17759">MSKVLEFLLRGERLSTSEMAEVLRIAPEEVEAEIRRLQEEGTLLGWLPVLNPDKIDDHRVSAVIELKISPEREGGFDRVAMRVSKFDEVQTCYLMSGAYDLLVIARGKNLQQVAGFVSEKLATLGGVLSTATHFLLRPYKEQGHLLLDEAGSPEKPAVSP</sequence>
<organism evidence="2 3">
    <name type="scientific">Puniceicoccus vermicola</name>
    <dbReference type="NCBI Taxonomy" id="388746"/>
    <lineage>
        <taxon>Bacteria</taxon>
        <taxon>Pseudomonadati</taxon>
        <taxon>Verrucomicrobiota</taxon>
        <taxon>Opitutia</taxon>
        <taxon>Puniceicoccales</taxon>
        <taxon>Puniceicoccaceae</taxon>
        <taxon>Puniceicoccus</taxon>
    </lineage>
</organism>
<dbReference type="Proteomes" id="UP000525652">
    <property type="component" value="Unassembled WGS sequence"/>
</dbReference>
<comment type="caution">
    <text evidence="2">The sequence shown here is derived from an EMBL/GenBank/DDBJ whole genome shotgun (WGS) entry which is preliminary data.</text>
</comment>
<accession>A0A7X1E4X8</accession>
<dbReference type="InterPro" id="IPR019888">
    <property type="entry name" value="Tscrpt_reg_AsnC-like"/>
</dbReference>
<feature type="domain" description="Transcription regulator AsnC/Lrp ligand binding" evidence="1">
    <location>
        <begin position="65"/>
        <end position="137"/>
    </location>
</feature>